<organism evidence="4 5">
    <name type="scientific">Acacia crassicarpa</name>
    <name type="common">northern wattle</name>
    <dbReference type="NCBI Taxonomy" id="499986"/>
    <lineage>
        <taxon>Eukaryota</taxon>
        <taxon>Viridiplantae</taxon>
        <taxon>Streptophyta</taxon>
        <taxon>Embryophyta</taxon>
        <taxon>Tracheophyta</taxon>
        <taxon>Spermatophyta</taxon>
        <taxon>Magnoliopsida</taxon>
        <taxon>eudicotyledons</taxon>
        <taxon>Gunneridae</taxon>
        <taxon>Pentapetalae</taxon>
        <taxon>rosids</taxon>
        <taxon>fabids</taxon>
        <taxon>Fabales</taxon>
        <taxon>Fabaceae</taxon>
        <taxon>Caesalpinioideae</taxon>
        <taxon>mimosoid clade</taxon>
        <taxon>Acacieae</taxon>
        <taxon>Acacia</taxon>
    </lineage>
</organism>
<dbReference type="InterPro" id="IPR001841">
    <property type="entry name" value="Znf_RING"/>
</dbReference>
<dbReference type="PANTHER" id="PTHR46225:SF1">
    <property type="entry name" value="RING_U-BOX SUPERFAMILY PROTEIN"/>
    <property type="match status" value="1"/>
</dbReference>
<protein>
    <recommendedName>
        <fullName evidence="3">RING-type domain-containing protein</fullName>
    </recommendedName>
</protein>
<keyword evidence="2" id="KW-0812">Transmembrane</keyword>
<feature type="domain" description="RING-type" evidence="3">
    <location>
        <begin position="264"/>
        <end position="305"/>
    </location>
</feature>
<keyword evidence="2" id="KW-0472">Membrane</keyword>
<evidence type="ECO:0000256" key="1">
    <source>
        <dbReference type="PROSITE-ProRule" id="PRU00175"/>
    </source>
</evidence>
<evidence type="ECO:0000256" key="2">
    <source>
        <dbReference type="SAM" id="Phobius"/>
    </source>
</evidence>
<reference evidence="4" key="1">
    <citation type="submission" date="2023-10" db="EMBL/GenBank/DDBJ databases">
        <title>Chromosome-level genome of the transformable northern wattle, Acacia crassicarpa.</title>
        <authorList>
            <person name="Massaro I."/>
            <person name="Sinha N.R."/>
            <person name="Poethig S."/>
            <person name="Leichty A.R."/>
        </authorList>
    </citation>
    <scope>NUCLEOTIDE SEQUENCE</scope>
    <source>
        <strain evidence="4">Acra3RX</strain>
        <tissue evidence="4">Leaf</tissue>
    </source>
</reference>
<comment type="caution">
    <text evidence="4">The sequence shown here is derived from an EMBL/GenBank/DDBJ whole genome shotgun (WGS) entry which is preliminary data.</text>
</comment>
<keyword evidence="1" id="KW-0479">Metal-binding</keyword>
<feature type="transmembrane region" description="Helical" evidence="2">
    <location>
        <begin position="159"/>
        <end position="177"/>
    </location>
</feature>
<dbReference type="PROSITE" id="PS50089">
    <property type="entry name" value="ZF_RING_2"/>
    <property type="match status" value="1"/>
</dbReference>
<dbReference type="PANTHER" id="PTHR46225">
    <property type="entry name" value="C3H4 TYPE ZINC FINGER PROTEIN"/>
    <property type="match status" value="1"/>
</dbReference>
<accession>A0AAE1KHI1</accession>
<name>A0AAE1KHI1_9FABA</name>
<keyword evidence="5" id="KW-1185">Reference proteome</keyword>
<feature type="transmembrane region" description="Helical" evidence="2">
    <location>
        <begin position="198"/>
        <end position="218"/>
    </location>
</feature>
<keyword evidence="1" id="KW-0863">Zinc-finger</keyword>
<feature type="transmembrane region" description="Helical" evidence="2">
    <location>
        <begin position="61"/>
        <end position="84"/>
    </location>
</feature>
<evidence type="ECO:0000313" key="5">
    <source>
        <dbReference type="Proteomes" id="UP001293593"/>
    </source>
</evidence>
<dbReference type="Proteomes" id="UP001293593">
    <property type="component" value="Unassembled WGS sequence"/>
</dbReference>
<dbReference type="EMBL" id="JAWXYG010000004">
    <property type="protein sequence ID" value="KAK4275284.1"/>
    <property type="molecule type" value="Genomic_DNA"/>
</dbReference>
<dbReference type="Pfam" id="PF13639">
    <property type="entry name" value="zf-RING_2"/>
    <property type="match status" value="1"/>
</dbReference>
<dbReference type="AlphaFoldDB" id="A0AAE1KHI1"/>
<evidence type="ECO:0000313" key="4">
    <source>
        <dbReference type="EMBL" id="KAK4275284.1"/>
    </source>
</evidence>
<keyword evidence="1" id="KW-0862">Zinc</keyword>
<gene>
    <name evidence="4" type="ORF">QN277_018396</name>
</gene>
<evidence type="ECO:0000259" key="3">
    <source>
        <dbReference type="PROSITE" id="PS50089"/>
    </source>
</evidence>
<dbReference type="SUPFAM" id="SSF57850">
    <property type="entry name" value="RING/U-box"/>
    <property type="match status" value="1"/>
</dbReference>
<dbReference type="GO" id="GO:0008270">
    <property type="term" value="F:zinc ion binding"/>
    <property type="evidence" value="ECO:0007669"/>
    <property type="project" value="UniProtKB-KW"/>
</dbReference>
<proteinExistence type="predicted"/>
<feature type="transmembrane region" description="Helical" evidence="2">
    <location>
        <begin position="96"/>
        <end position="116"/>
    </location>
</feature>
<dbReference type="Gene3D" id="3.30.40.10">
    <property type="entry name" value="Zinc/RING finger domain, C3HC4 (zinc finger)"/>
    <property type="match status" value="1"/>
</dbReference>
<keyword evidence="2" id="KW-1133">Transmembrane helix</keyword>
<sequence length="310" mass="36020">MNFVEAEDQTASVRNRSASDSFMIGMVMRIHRARWYVFLRKVFQYQNGSRSDMSSNPFNSVSWMIMELVVLVVQITASTATLGISQEERPVWPMRFWILGYEICCVVSLLLLFWRYRLLHLDQSHVLSVSDLEQQRGSDEEEETRKCEMMNKWRSSMEVMYGIWFVMGNMWVFRSGFGSLHRAPKLNVLCFSLLSWNAISYSFPFILFLFICCLFPLLSCLTGHTFHFSPSHASPASHYQISLLPSFPYASPASQLDSQEDHECCICLAKYREKEQVRQLPCSHMFHQKCVDQWLSIVSCCPLCKQGIDN</sequence>
<dbReference type="InterPro" id="IPR013083">
    <property type="entry name" value="Znf_RING/FYVE/PHD"/>
</dbReference>
<dbReference type="SMART" id="SM00184">
    <property type="entry name" value="RING"/>
    <property type="match status" value="1"/>
</dbReference>